<evidence type="ECO:0000313" key="5">
    <source>
        <dbReference type="Proteomes" id="UP000272942"/>
    </source>
</evidence>
<evidence type="ECO:0000313" key="4">
    <source>
        <dbReference type="EMBL" id="VDP92751.1"/>
    </source>
</evidence>
<keyword evidence="5" id="KW-1185">Reference proteome</keyword>
<dbReference type="InterPro" id="IPR027417">
    <property type="entry name" value="P-loop_NTPase"/>
</dbReference>
<reference evidence="4 5" key="2">
    <citation type="submission" date="2018-11" db="EMBL/GenBank/DDBJ databases">
        <authorList>
            <consortium name="Pathogen Informatics"/>
        </authorList>
    </citation>
    <scope>NUCLEOTIDE SEQUENCE [LARGE SCALE GENOMIC DNA]</scope>
    <source>
        <strain evidence="4 5">Egypt</strain>
    </source>
</reference>
<name>A0A183B8E4_9TREM</name>
<dbReference type="PANTHER" id="PTHR11089">
    <property type="entry name" value="GTP-BINDING PROTEIN-RELATED"/>
    <property type="match status" value="1"/>
</dbReference>
<dbReference type="PANTHER" id="PTHR11089:SF9">
    <property type="entry name" value="NUCLEOLAR GTP-BINDING PROTEIN 2"/>
    <property type="match status" value="1"/>
</dbReference>
<feature type="region of interest" description="Disordered" evidence="3">
    <location>
        <begin position="101"/>
        <end position="139"/>
    </location>
</feature>
<dbReference type="Proteomes" id="UP000272942">
    <property type="component" value="Unassembled WGS sequence"/>
</dbReference>
<protein>
    <submittedName>
        <fullName evidence="6">Nucleolar GTP-binding protein 2</fullName>
    </submittedName>
</protein>
<dbReference type="Gene3D" id="3.40.50.300">
    <property type="entry name" value="P-loop containing nucleotide triphosphate hydrolases"/>
    <property type="match status" value="1"/>
</dbReference>
<evidence type="ECO:0000256" key="2">
    <source>
        <dbReference type="ARBA" id="ARBA00023134"/>
    </source>
</evidence>
<dbReference type="GO" id="GO:0005730">
    <property type="term" value="C:nucleolus"/>
    <property type="evidence" value="ECO:0007669"/>
    <property type="project" value="TreeGrafter"/>
</dbReference>
<evidence type="ECO:0000256" key="3">
    <source>
        <dbReference type="SAM" id="MobiDB-lite"/>
    </source>
</evidence>
<dbReference type="GO" id="GO:0005525">
    <property type="term" value="F:GTP binding"/>
    <property type="evidence" value="ECO:0007669"/>
    <property type="project" value="UniProtKB-KW"/>
</dbReference>
<dbReference type="EMBL" id="UZAN01060724">
    <property type="protein sequence ID" value="VDP92751.1"/>
    <property type="molecule type" value="Genomic_DNA"/>
</dbReference>
<evidence type="ECO:0000313" key="6">
    <source>
        <dbReference type="WBParaSite" id="ECPE_0001551901-mRNA-1"/>
    </source>
</evidence>
<dbReference type="OrthoDB" id="444945at2759"/>
<sequence length="260" mass="28810">MRLHALSPPSPTRWFRTCSSKKVCNVAPLAGETKVWQYVNLMKSIFLIDCPGVVYPDGATEAELVMKGVVRVEYLHQPDLYIGDVLARVRPDYLQTRYRLPPLPASSDKPEESSEAVTPAATVENVPVNDVTPSTSKQAWDKDPELFLELVSRNTGKLLKGGEPDLMTTAKRVLNDFQRGKLPYFVKPPAPSDEVNEREEAEFAEELDLSVDEAEQESRAETANQLALKALAAEDEAGMQPMEQETESVSTLVAYLVLCA</sequence>
<dbReference type="AlphaFoldDB" id="A0A183B8E4"/>
<accession>A0A183B8E4</accession>
<dbReference type="InterPro" id="IPR050755">
    <property type="entry name" value="TRAFAC_YlqF/YawG_RiboMat"/>
</dbReference>
<reference evidence="6" key="1">
    <citation type="submission" date="2016-06" db="UniProtKB">
        <authorList>
            <consortium name="WormBaseParasite"/>
        </authorList>
    </citation>
    <scope>IDENTIFICATION</scope>
</reference>
<dbReference type="Gene3D" id="1.10.1580.10">
    <property type="match status" value="1"/>
</dbReference>
<organism evidence="6">
    <name type="scientific">Echinostoma caproni</name>
    <dbReference type="NCBI Taxonomy" id="27848"/>
    <lineage>
        <taxon>Eukaryota</taxon>
        <taxon>Metazoa</taxon>
        <taxon>Spiralia</taxon>
        <taxon>Lophotrochozoa</taxon>
        <taxon>Platyhelminthes</taxon>
        <taxon>Trematoda</taxon>
        <taxon>Digenea</taxon>
        <taxon>Plagiorchiida</taxon>
        <taxon>Echinostomata</taxon>
        <taxon>Echinostomatoidea</taxon>
        <taxon>Echinostomatidae</taxon>
        <taxon>Echinostoma</taxon>
    </lineage>
</organism>
<gene>
    <name evidence="4" type="ORF">ECPE_LOCUS15479</name>
</gene>
<keyword evidence="2" id="KW-0342">GTP-binding</keyword>
<evidence type="ECO:0000256" key="1">
    <source>
        <dbReference type="ARBA" id="ARBA00022741"/>
    </source>
</evidence>
<proteinExistence type="predicted"/>
<dbReference type="WBParaSite" id="ECPE_0001551901-mRNA-1">
    <property type="protein sequence ID" value="ECPE_0001551901-mRNA-1"/>
    <property type="gene ID" value="ECPE_0001551901"/>
</dbReference>
<keyword evidence="1" id="KW-0547">Nucleotide-binding</keyword>
<dbReference type="InterPro" id="IPR023179">
    <property type="entry name" value="GTP-bd_ortho_bundle_sf"/>
</dbReference>